<dbReference type="SUPFAM" id="SSF81383">
    <property type="entry name" value="F-box domain"/>
    <property type="match status" value="1"/>
</dbReference>
<evidence type="ECO:0000256" key="1">
    <source>
        <dbReference type="SAM" id="Coils"/>
    </source>
</evidence>
<comment type="caution">
    <text evidence="2">The sequence shown here is derived from an EMBL/GenBank/DDBJ whole genome shotgun (WGS) entry which is preliminary data.</text>
</comment>
<gene>
    <name evidence="2" type="ORF">V5O48_008273</name>
</gene>
<keyword evidence="1" id="KW-0175">Coiled coil</keyword>
<feature type="coiled-coil region" evidence="1">
    <location>
        <begin position="68"/>
        <end position="95"/>
    </location>
</feature>
<proteinExistence type="predicted"/>
<dbReference type="EMBL" id="JBAHYK010000475">
    <property type="protein sequence ID" value="KAL0573676.1"/>
    <property type="molecule type" value="Genomic_DNA"/>
</dbReference>
<dbReference type="Proteomes" id="UP001465976">
    <property type="component" value="Unassembled WGS sequence"/>
</dbReference>
<evidence type="ECO:0000313" key="2">
    <source>
        <dbReference type="EMBL" id="KAL0573676.1"/>
    </source>
</evidence>
<organism evidence="2 3">
    <name type="scientific">Marasmius crinis-equi</name>
    <dbReference type="NCBI Taxonomy" id="585013"/>
    <lineage>
        <taxon>Eukaryota</taxon>
        <taxon>Fungi</taxon>
        <taxon>Dikarya</taxon>
        <taxon>Basidiomycota</taxon>
        <taxon>Agaricomycotina</taxon>
        <taxon>Agaricomycetes</taxon>
        <taxon>Agaricomycetidae</taxon>
        <taxon>Agaricales</taxon>
        <taxon>Marasmiineae</taxon>
        <taxon>Marasmiaceae</taxon>
        <taxon>Marasmius</taxon>
    </lineage>
</organism>
<protein>
    <recommendedName>
        <fullName evidence="4">F-box domain-containing protein</fullName>
    </recommendedName>
</protein>
<evidence type="ECO:0008006" key="4">
    <source>
        <dbReference type="Google" id="ProtNLM"/>
    </source>
</evidence>
<dbReference type="InterPro" id="IPR036047">
    <property type="entry name" value="F-box-like_dom_sf"/>
</dbReference>
<reference evidence="2 3" key="1">
    <citation type="submission" date="2024-02" db="EMBL/GenBank/DDBJ databases">
        <title>A draft genome for the cacao thread blight pathogen Marasmius crinis-equi.</title>
        <authorList>
            <person name="Cohen S.P."/>
            <person name="Baruah I.K."/>
            <person name="Amoako-Attah I."/>
            <person name="Bukari Y."/>
            <person name="Meinhardt L.W."/>
            <person name="Bailey B.A."/>
        </authorList>
    </citation>
    <scope>NUCLEOTIDE SEQUENCE [LARGE SCALE GENOMIC DNA]</scope>
    <source>
        <strain evidence="2 3">GH-76</strain>
    </source>
</reference>
<evidence type="ECO:0000313" key="3">
    <source>
        <dbReference type="Proteomes" id="UP001465976"/>
    </source>
</evidence>
<dbReference type="Gene3D" id="1.20.1280.50">
    <property type="match status" value="1"/>
</dbReference>
<keyword evidence="3" id="KW-1185">Reference proteome</keyword>
<name>A0ABR3FES0_9AGAR</name>
<sequence length="555" mass="61827">MANTEQASSSRTSFVLYSCTRCDPPIGEGTEAFAPSSILDSLSQSNLPPSPVDLGTLGTEYEKLSRTKLALDTEIGRLKARLAALEEQRIDVEQLLPTYKSALNPLRRFPNEILAQIFELCVEEDIDMDERMKNFNRDEDFPSTLDTEKCPWVLGQVCRRWRELVLSLPELWASIDMNWKEGLTNVTLDPFIERRLSLTLRRARDQPLSVSWYQDSCHERALSILCSRSFQWKEATIRTGVKGLKLLAPYHGMFPSLSTLHLHFEEDDGLEDGENDAIFSIFHVTPALRNLTLSGHLPNRRFIALVPWEQITSVKVKPAGGITPNLGPIIPLLRSAVQFDLESFNSIGQAPSAPTILPHLCTLVLTPGMNAMFESVTLPGLKTLRINVVPPPGALLRFLERSSCQLEELSLLILYPDVLVQVLQAPQVQSITTLRISGMLSANKLFSVENDVLNVLRLKPVGQDSSQNDNILCNLSVLSLWGDKKWSDSSLVEMLASRVNLDQSLAQNTSRLQAVEFNTMTEDGFSLEDEAASEQMRGLIEAGLEAKVGDEALVL</sequence>
<accession>A0ABR3FES0</accession>